<name>A0A2C6KM44_9APIC</name>
<keyword evidence="4 5" id="KW-0472">Membrane</keyword>
<comment type="subcellular location">
    <subcellularLocation>
        <location evidence="1">Membrane</location>
        <topology evidence="1">Multi-pass membrane protein</topology>
    </subcellularLocation>
</comment>
<reference evidence="7 8" key="1">
    <citation type="journal article" date="2017" name="Int. J. Parasitol.">
        <title>The genome of the protozoan parasite Cystoisospora suis and a reverse vaccinology approach to identify vaccine candidates.</title>
        <authorList>
            <person name="Palmieri N."/>
            <person name="Shrestha A."/>
            <person name="Ruttkowski B."/>
            <person name="Beck T."/>
            <person name="Vogl C."/>
            <person name="Tomley F."/>
            <person name="Blake D.P."/>
            <person name="Joachim A."/>
        </authorList>
    </citation>
    <scope>NUCLEOTIDE SEQUENCE [LARGE SCALE GENOMIC DNA]</scope>
    <source>
        <strain evidence="7 8">Wien I</strain>
    </source>
</reference>
<feature type="transmembrane region" description="Helical" evidence="5">
    <location>
        <begin position="212"/>
        <end position="233"/>
    </location>
</feature>
<feature type="transmembrane region" description="Helical" evidence="5">
    <location>
        <begin position="156"/>
        <end position="175"/>
    </location>
</feature>
<dbReference type="InterPro" id="IPR006214">
    <property type="entry name" value="Bax_inhibitor_1-related"/>
</dbReference>
<evidence type="ECO:0000313" key="7">
    <source>
        <dbReference type="EMBL" id="PHJ18209.1"/>
    </source>
</evidence>
<evidence type="ECO:0000313" key="8">
    <source>
        <dbReference type="Proteomes" id="UP000221165"/>
    </source>
</evidence>
<dbReference type="VEuPathDB" id="ToxoDB:CSUI_007969"/>
<dbReference type="Proteomes" id="UP000221165">
    <property type="component" value="Unassembled WGS sequence"/>
</dbReference>
<keyword evidence="2 5" id="KW-0812">Transmembrane</keyword>
<keyword evidence="3 5" id="KW-1133">Transmembrane helix</keyword>
<dbReference type="AlphaFoldDB" id="A0A2C6KM44"/>
<comment type="similarity">
    <text evidence="5">Belongs to the BI1 family.</text>
</comment>
<feature type="transmembrane region" description="Helical" evidence="5">
    <location>
        <begin position="130"/>
        <end position="150"/>
    </location>
</feature>
<accession>A0A2C6KM44</accession>
<evidence type="ECO:0000256" key="2">
    <source>
        <dbReference type="ARBA" id="ARBA00022692"/>
    </source>
</evidence>
<feature type="region of interest" description="Disordered" evidence="6">
    <location>
        <begin position="13"/>
        <end position="35"/>
    </location>
</feature>
<dbReference type="OrthoDB" id="7933078at2759"/>
<feature type="transmembrane region" description="Helical" evidence="5">
    <location>
        <begin position="245"/>
        <end position="268"/>
    </location>
</feature>
<comment type="caution">
    <text evidence="7">The sequence shown here is derived from an EMBL/GenBank/DDBJ whole genome shotgun (WGS) entry which is preliminary data.</text>
</comment>
<gene>
    <name evidence="7" type="ORF">CSUI_007969</name>
</gene>
<dbReference type="GO" id="GO:0016020">
    <property type="term" value="C:membrane"/>
    <property type="evidence" value="ECO:0007669"/>
    <property type="project" value="UniProtKB-SubCell"/>
</dbReference>
<feature type="transmembrane region" description="Helical" evidence="5">
    <location>
        <begin position="99"/>
        <end position="118"/>
    </location>
</feature>
<evidence type="ECO:0000256" key="1">
    <source>
        <dbReference type="ARBA" id="ARBA00004141"/>
    </source>
</evidence>
<evidence type="ECO:0000256" key="3">
    <source>
        <dbReference type="ARBA" id="ARBA00022989"/>
    </source>
</evidence>
<evidence type="ECO:0000256" key="6">
    <source>
        <dbReference type="SAM" id="MobiDB-lite"/>
    </source>
</evidence>
<feature type="compositionally biased region" description="Low complexity" evidence="6">
    <location>
        <begin position="26"/>
        <end position="35"/>
    </location>
</feature>
<protein>
    <submittedName>
        <fullName evidence="7">Nmda receptor glutamate-binding chain</fullName>
    </submittedName>
</protein>
<dbReference type="PANTHER" id="PTHR23291">
    <property type="entry name" value="BAX INHIBITOR-RELATED"/>
    <property type="match status" value="1"/>
</dbReference>
<sequence length="274" mass="30017">MDGIKREPSVATTIGVGGSVPPPPAAAGGVASSSSFYDPEIGRSAQEELEDKIFTKEIRQGFIRKVYGIIALQLLMTTAVSAVFLFVDPIRVWMHLHGQPVIITAAILMLVTSIPLLCCQAASRRFPWNYLLLFFFTLAESVLVGSITSFYSEKTVLIAVGGTAVITIGLSLFACQSRYDFTSCLGILFVLTLNLMIFGFLCMLLPKWAHILYSSLALLLFSVYLVVDTQLVVGRGKLRLSEDDYIVAAMMIYVDVITIFLQLLRLVAAVTDNN</sequence>
<feature type="transmembrane region" description="Helical" evidence="5">
    <location>
        <begin position="66"/>
        <end position="87"/>
    </location>
</feature>
<feature type="transmembrane region" description="Helical" evidence="5">
    <location>
        <begin position="187"/>
        <end position="206"/>
    </location>
</feature>
<evidence type="ECO:0000256" key="5">
    <source>
        <dbReference type="RuleBase" id="RU004379"/>
    </source>
</evidence>
<dbReference type="CDD" id="cd10428">
    <property type="entry name" value="LFG_like"/>
    <property type="match status" value="1"/>
</dbReference>
<dbReference type="PANTHER" id="PTHR23291:SF47">
    <property type="entry name" value="TRANSMEMBRANE BAX INHIBITOR MOTIF CONTAINING 7"/>
    <property type="match status" value="1"/>
</dbReference>
<dbReference type="Pfam" id="PF01027">
    <property type="entry name" value="Bax1-I"/>
    <property type="match status" value="1"/>
</dbReference>
<keyword evidence="7" id="KW-0675">Receptor</keyword>
<dbReference type="GeneID" id="94431321"/>
<dbReference type="EMBL" id="MIGC01004319">
    <property type="protein sequence ID" value="PHJ18209.1"/>
    <property type="molecule type" value="Genomic_DNA"/>
</dbReference>
<evidence type="ECO:0000256" key="4">
    <source>
        <dbReference type="ARBA" id="ARBA00023136"/>
    </source>
</evidence>
<organism evidence="7 8">
    <name type="scientific">Cystoisospora suis</name>
    <dbReference type="NCBI Taxonomy" id="483139"/>
    <lineage>
        <taxon>Eukaryota</taxon>
        <taxon>Sar</taxon>
        <taxon>Alveolata</taxon>
        <taxon>Apicomplexa</taxon>
        <taxon>Conoidasida</taxon>
        <taxon>Coccidia</taxon>
        <taxon>Eucoccidiorida</taxon>
        <taxon>Eimeriorina</taxon>
        <taxon>Sarcocystidae</taxon>
        <taxon>Cystoisospora</taxon>
    </lineage>
</organism>
<keyword evidence="8" id="KW-1185">Reference proteome</keyword>
<dbReference type="RefSeq" id="XP_067919918.1">
    <property type="nucleotide sequence ID" value="XM_068068110.1"/>
</dbReference>
<proteinExistence type="inferred from homology"/>